<dbReference type="SUPFAM" id="SSF75553">
    <property type="entry name" value="Smc hinge domain"/>
    <property type="match status" value="1"/>
</dbReference>
<dbReference type="PANTHER" id="PTHR43977">
    <property type="entry name" value="STRUCTURAL MAINTENANCE OF CHROMOSOMES PROTEIN 3"/>
    <property type="match status" value="1"/>
</dbReference>
<dbReference type="InterPro" id="IPR036277">
    <property type="entry name" value="SMC_hinge_sf"/>
</dbReference>
<feature type="coiled-coil region" evidence="6">
    <location>
        <begin position="662"/>
        <end position="752"/>
    </location>
</feature>
<dbReference type="InterPro" id="IPR010935">
    <property type="entry name" value="SMC_hinge"/>
</dbReference>
<dbReference type="Pfam" id="PF06470">
    <property type="entry name" value="SMC_hinge"/>
    <property type="match status" value="1"/>
</dbReference>
<evidence type="ECO:0000259" key="7">
    <source>
        <dbReference type="Pfam" id="PF02463"/>
    </source>
</evidence>
<evidence type="ECO:0000256" key="3">
    <source>
        <dbReference type="ARBA" id="ARBA00022840"/>
    </source>
</evidence>
<dbReference type="CDD" id="cd03278">
    <property type="entry name" value="ABC_SMC_barmotin"/>
    <property type="match status" value="2"/>
</dbReference>
<proteinExistence type="inferred from homology"/>
<evidence type="ECO:0000259" key="8">
    <source>
        <dbReference type="Pfam" id="PF06470"/>
    </source>
</evidence>
<organism evidence="9 10">
    <name type="scientific">Candidatus Methylocalor cossyra</name>
    <dbReference type="NCBI Taxonomy" id="3108543"/>
    <lineage>
        <taxon>Bacteria</taxon>
        <taxon>Pseudomonadati</taxon>
        <taxon>Pseudomonadota</taxon>
        <taxon>Gammaproteobacteria</taxon>
        <taxon>Methylococcales</taxon>
        <taxon>Methylococcaceae</taxon>
        <taxon>Candidatus Methylocalor</taxon>
    </lineage>
</organism>
<name>A0ABM9NFQ6_9GAMM</name>
<feature type="domain" description="RecF/RecN/SMC N-terminal" evidence="7">
    <location>
        <begin position="3"/>
        <end position="1151"/>
    </location>
</feature>
<dbReference type="Proteomes" id="UP001497493">
    <property type="component" value="Chromosome"/>
</dbReference>
<dbReference type="InterPro" id="IPR024704">
    <property type="entry name" value="SMC"/>
</dbReference>
<keyword evidence="2 6" id="KW-0547">Nucleotide-binding</keyword>
<evidence type="ECO:0000256" key="2">
    <source>
        <dbReference type="ARBA" id="ARBA00022741"/>
    </source>
</evidence>
<dbReference type="Gene3D" id="3.40.50.300">
    <property type="entry name" value="P-loop containing nucleotide triphosphate hydrolases"/>
    <property type="match status" value="2"/>
</dbReference>
<feature type="coiled-coil region" evidence="6">
    <location>
        <begin position="781"/>
        <end position="815"/>
    </location>
</feature>
<evidence type="ECO:0000313" key="10">
    <source>
        <dbReference type="Proteomes" id="UP001497493"/>
    </source>
</evidence>
<feature type="coiled-coil region" evidence="6">
    <location>
        <begin position="170"/>
        <end position="218"/>
    </location>
</feature>
<comment type="subcellular location">
    <subcellularLocation>
        <location evidence="6">Cytoplasm</location>
    </subcellularLocation>
</comment>
<dbReference type="InterPro" id="IPR003395">
    <property type="entry name" value="RecF/RecN/SMC_N"/>
</dbReference>
<evidence type="ECO:0000256" key="4">
    <source>
        <dbReference type="ARBA" id="ARBA00023054"/>
    </source>
</evidence>
<protein>
    <recommendedName>
        <fullName evidence="6">Chromosome partition protein Smc</fullName>
    </recommendedName>
</protein>
<feature type="coiled-coil region" evidence="6">
    <location>
        <begin position="968"/>
        <end position="995"/>
    </location>
</feature>
<keyword evidence="4 6" id="KW-0175">Coiled coil</keyword>
<keyword evidence="3 6" id="KW-0067">ATP-binding</keyword>
<feature type="coiled-coil region" evidence="6">
    <location>
        <begin position="300"/>
        <end position="493"/>
    </location>
</feature>
<reference evidence="9 10" key="1">
    <citation type="submission" date="2024-04" db="EMBL/GenBank/DDBJ databases">
        <authorList>
            <person name="Cremers G."/>
        </authorList>
    </citation>
    <scope>NUCLEOTIDE SEQUENCE [LARGE SCALE GENOMIC DNA]</scope>
    <source>
        <strain evidence="9">MeCH1-AG</strain>
    </source>
</reference>
<evidence type="ECO:0000313" key="9">
    <source>
        <dbReference type="EMBL" id="CAL1239432.1"/>
    </source>
</evidence>
<gene>
    <name evidence="6 9" type="primary">smc</name>
    <name evidence="9" type="ORF">MECH1_V1_0656</name>
</gene>
<keyword evidence="1 6" id="KW-0963">Cytoplasm</keyword>
<sequence>MRLEKIKLAGFKSFVDPTTLPLPGNLVGIVGPNGCGKSNIIDAVRWVMGESSAKHLRGENMADVIFNGSSTRKPVSMAAVELVFDNAEGKAPGEFARYPQISIKRQVTRDGQSTYLLNGTRCRRKDITDLFLGTGLGSRSYAIIEQGTISRLVEAKPEELRELIEEAAGISKYKERRHETELRLAHTQDNLDRLRDLRDEVGRQLESLRRQVKKAEQFVALRAEERRYREQLLALRWRRHEALQRECQDALAGHEARFRALYEQNRALDAALETQRRHHQTLQNTLQEQQAHYYELGAEIARLDQIIEHARRTQESLLKEQSRLQEENQRARRDLDQDLEQLKALRDQAAATAQALEHSRRAEAEAQAARDAAERALLEGRQGFADLRREIDRDQTQVELHTVRLRQLEQRQRQLDERRGRLRGERDELASILDSGELDELRCAARELEAERGALEERLRQLDEEIRQQRRRVQDLQHRLDARRAEAHALEGRIGSLETLQHHAMGKDRAKLRRWLAEQGLERALRLAECLEVQPGWEAAVESVLGHHLEALCVESAAPYVPRLAELADESVAFLETRAAPSPATPATGRLLERVRAPWSLAALLGSVHCADSLEQARAASARLADHESVVTRDGVRFGNGWLSAHRRTQDQAGIIQRERELREARARRDAVFKEIQILQEELAGAATAVQEAEREHARVQADERRLSSELTRAQAEASAAAARHDQAAKRLRQIEQEQAELEEQWAEHCEELAETRTLRFEAEERLAHRQPQAAQWEAHNAALEARLVEADTALAAAREQRHGLQGRLESLRSSEALIERHLERAQHQFQHSSERLAAVAAQTTLASSAEDERLQRDGLLALRAQAERALAELRRQAGEAEAEIRRLEEARQRNGRELEDIKGDLERIKLELSANAVRRQTVQEQFEALGADPEAALVGLPEQADEALWQERLNALAEQIARLGAVNLTALEEYRAQEQRLEFLDRQHQDLTASLTTLRGAIDRIDRECRSRFQDTFDRINAGLGRMFPKLFGGGQASLELIERDSPEAGVRIMARPPGKRNSSIHLLSGGEKALTAAALVFAIFELNPAPFCLLDEVDAPLDEANVGRFGQLVKEMSERVQFLFISHNKATMEIAQHLAGVTMKEPGVSRIVAVDLDAAVELATVRSLRNPDG</sequence>
<dbReference type="PIRSF" id="PIRSF005719">
    <property type="entry name" value="SMC"/>
    <property type="match status" value="1"/>
</dbReference>
<dbReference type="InterPro" id="IPR011890">
    <property type="entry name" value="SMC_prok"/>
</dbReference>
<comment type="subunit">
    <text evidence="6">Homodimer.</text>
</comment>
<dbReference type="EMBL" id="OZ026884">
    <property type="protein sequence ID" value="CAL1239432.1"/>
    <property type="molecule type" value="Genomic_DNA"/>
</dbReference>
<comment type="function">
    <text evidence="6">Required for chromosome condensation and partitioning.</text>
</comment>
<dbReference type="NCBIfam" id="TIGR02168">
    <property type="entry name" value="SMC_prok_B"/>
    <property type="match status" value="1"/>
</dbReference>
<accession>A0ABM9NFQ6</accession>
<keyword evidence="5 6" id="KW-0238">DNA-binding</keyword>
<evidence type="ECO:0000256" key="5">
    <source>
        <dbReference type="ARBA" id="ARBA00023125"/>
    </source>
</evidence>
<dbReference type="HAMAP" id="MF_01894">
    <property type="entry name" value="Smc_prok"/>
    <property type="match status" value="1"/>
</dbReference>
<comment type="similarity">
    <text evidence="6">Belongs to the SMC family.</text>
</comment>
<dbReference type="InterPro" id="IPR027417">
    <property type="entry name" value="P-loop_NTPase"/>
</dbReference>
<keyword evidence="10" id="KW-1185">Reference proteome</keyword>
<evidence type="ECO:0000256" key="1">
    <source>
        <dbReference type="ARBA" id="ARBA00022490"/>
    </source>
</evidence>
<feature type="domain" description="SMC hinge" evidence="8">
    <location>
        <begin position="526"/>
        <end position="619"/>
    </location>
</feature>
<dbReference type="RefSeq" id="WP_348758984.1">
    <property type="nucleotide sequence ID" value="NZ_OZ026884.1"/>
</dbReference>
<comment type="domain">
    <text evidence="6">Contains large globular domains required for ATP hydrolysis at each terminus and a third globular domain forming a flexible hinge near the middle of the molecule. These domains are separated by coiled-coil structures.</text>
</comment>
<dbReference type="Pfam" id="PF02463">
    <property type="entry name" value="SMC_N"/>
    <property type="match status" value="1"/>
</dbReference>
<dbReference type="SUPFAM" id="SSF52540">
    <property type="entry name" value="P-loop containing nucleoside triphosphate hydrolases"/>
    <property type="match status" value="1"/>
</dbReference>
<feature type="binding site" evidence="6">
    <location>
        <begin position="32"/>
        <end position="39"/>
    </location>
    <ligand>
        <name>ATP</name>
        <dbReference type="ChEBI" id="CHEBI:30616"/>
    </ligand>
</feature>
<feature type="coiled-coil region" evidence="6">
    <location>
        <begin position="857"/>
        <end position="905"/>
    </location>
</feature>
<evidence type="ECO:0000256" key="6">
    <source>
        <dbReference type="HAMAP-Rule" id="MF_01894"/>
    </source>
</evidence>